<evidence type="ECO:0000259" key="1">
    <source>
        <dbReference type="PROSITE" id="PS50043"/>
    </source>
</evidence>
<dbReference type="PROSITE" id="PS50043">
    <property type="entry name" value="HTH_LUXR_2"/>
    <property type="match status" value="1"/>
</dbReference>
<name>A0ABY9IYX2_9ACTN</name>
<dbReference type="PANTHER" id="PTHR34293">
    <property type="entry name" value="HTH-TYPE TRANSCRIPTIONAL REGULATOR TRMBL2"/>
    <property type="match status" value="1"/>
</dbReference>
<feature type="domain" description="HTH luxR-type" evidence="1">
    <location>
        <begin position="269"/>
        <end position="334"/>
    </location>
</feature>
<protein>
    <submittedName>
        <fullName evidence="2">Helix-turn-helix transcriptional regulator</fullName>
    </submittedName>
</protein>
<proteinExistence type="predicted"/>
<evidence type="ECO:0000313" key="3">
    <source>
        <dbReference type="Proteomes" id="UP001235744"/>
    </source>
</evidence>
<sequence length="338" mass="36394">MGLTGWDTQWQALGLGADELRVYEALLDVPEHASRTALAQSLGLTVRRVTHALDHLAEHHFTHPARGTAGLLPAAVAPSTALRNLIHLRQAELLHKSAELEELTGSVDRIAAQLLSSVNTPRATGIETIRGGAAIAARVASLLVSASEEVALLDRPPYAASQPDGMPAPLDVAEPVRRGVRVRVAVDREGLSFQGRARGLGDLALQGVQIRVGTDLPTKLITVDRRVTLLPPTDAADPTASALVVTDSLLSNALVPLFEAVWERAVPIGSVTHDRITDEDRELLTMLASGLKDESMARRLDIHVHTVRRRITRLMQALNAETRFQAGVQAALRGWLTV</sequence>
<dbReference type="SUPFAM" id="SSF46894">
    <property type="entry name" value="C-terminal effector domain of the bipartite response regulators"/>
    <property type="match status" value="1"/>
</dbReference>
<dbReference type="InterPro" id="IPR000792">
    <property type="entry name" value="Tscrpt_reg_LuxR_C"/>
</dbReference>
<dbReference type="PANTHER" id="PTHR34293:SF1">
    <property type="entry name" value="HTH-TYPE TRANSCRIPTIONAL REGULATOR TRMBL2"/>
    <property type="match status" value="1"/>
</dbReference>
<dbReference type="Gene3D" id="1.10.10.10">
    <property type="entry name" value="Winged helix-like DNA-binding domain superfamily/Winged helix DNA-binding domain"/>
    <property type="match status" value="1"/>
</dbReference>
<accession>A0ABY9IYX2</accession>
<keyword evidence="3" id="KW-1185">Reference proteome</keyword>
<reference evidence="2 3" key="1">
    <citation type="submission" date="2023-03" db="EMBL/GenBank/DDBJ databases">
        <title>Isolation and description of six Streptomyces strains from soil environments, able to metabolize different microbial glucans.</title>
        <authorList>
            <person name="Widen T."/>
            <person name="Larsbrink J."/>
        </authorList>
    </citation>
    <scope>NUCLEOTIDE SEQUENCE [LARGE SCALE GENOMIC DNA]</scope>
    <source>
        <strain evidence="2 3">Alt2</strain>
    </source>
</reference>
<organism evidence="2 3">
    <name type="scientific">Streptomyces poriferorum</name>
    <dbReference type="NCBI Taxonomy" id="2798799"/>
    <lineage>
        <taxon>Bacteria</taxon>
        <taxon>Bacillati</taxon>
        <taxon>Actinomycetota</taxon>
        <taxon>Actinomycetes</taxon>
        <taxon>Kitasatosporales</taxon>
        <taxon>Streptomycetaceae</taxon>
        <taxon>Streptomyces</taxon>
    </lineage>
</organism>
<dbReference type="InterPro" id="IPR051797">
    <property type="entry name" value="TrmB-like"/>
</dbReference>
<dbReference type="RefSeq" id="WP_306069067.1">
    <property type="nucleotide sequence ID" value="NZ_CP120988.1"/>
</dbReference>
<dbReference type="InterPro" id="IPR016032">
    <property type="entry name" value="Sig_transdc_resp-reg_C-effctor"/>
</dbReference>
<dbReference type="InterPro" id="IPR036388">
    <property type="entry name" value="WH-like_DNA-bd_sf"/>
</dbReference>
<dbReference type="Proteomes" id="UP001235744">
    <property type="component" value="Chromosome"/>
</dbReference>
<dbReference type="SMART" id="SM00421">
    <property type="entry name" value="HTH_LUXR"/>
    <property type="match status" value="1"/>
</dbReference>
<dbReference type="EMBL" id="CP120988">
    <property type="protein sequence ID" value="WLQ60723.1"/>
    <property type="molecule type" value="Genomic_DNA"/>
</dbReference>
<evidence type="ECO:0000313" key="2">
    <source>
        <dbReference type="EMBL" id="WLQ60723.1"/>
    </source>
</evidence>
<gene>
    <name evidence="2" type="ORF">P8A19_37190</name>
</gene>